<comment type="subcellular location">
    <subcellularLocation>
        <location evidence="1 11">Cytoplasm</location>
        <location evidence="1 11">Cytoskeleton</location>
    </subcellularLocation>
</comment>
<organism evidence="14">
    <name type="scientific">Xenopus tropicalis</name>
    <name type="common">Western clawed frog</name>
    <name type="synonym">Silurana tropicalis</name>
    <dbReference type="NCBI Taxonomy" id="8364"/>
    <lineage>
        <taxon>Eukaryota</taxon>
        <taxon>Metazoa</taxon>
        <taxon>Chordata</taxon>
        <taxon>Craniata</taxon>
        <taxon>Vertebrata</taxon>
        <taxon>Euteleostomi</taxon>
        <taxon>Amphibia</taxon>
        <taxon>Batrachia</taxon>
        <taxon>Anura</taxon>
        <taxon>Pipoidea</taxon>
        <taxon>Pipidae</taxon>
        <taxon>Xenopodinae</taxon>
        <taxon>Xenopus</taxon>
        <taxon>Silurana</taxon>
    </lineage>
</organism>
<evidence type="ECO:0000256" key="13">
    <source>
        <dbReference type="SAM" id="MobiDB-lite"/>
    </source>
</evidence>
<evidence type="ECO:0000256" key="7">
    <source>
        <dbReference type="ARBA" id="ARBA00023054"/>
    </source>
</evidence>
<dbReference type="Bgee" id="ENSXETG00000023054">
    <property type="expression patterns" value="Expressed in brain and 15 other cell types or tissues"/>
</dbReference>
<evidence type="ECO:0000256" key="11">
    <source>
        <dbReference type="RuleBase" id="RU367020"/>
    </source>
</evidence>
<evidence type="ECO:0000256" key="6">
    <source>
        <dbReference type="ARBA" id="ARBA00022803"/>
    </source>
</evidence>
<evidence type="ECO:0000256" key="9">
    <source>
        <dbReference type="ARBA" id="ARBA00023212"/>
    </source>
</evidence>
<dbReference type="FunFam" id="1.25.40.10:FF:000003">
    <property type="entry name" value="kinesin light chain isoform X1"/>
    <property type="match status" value="1"/>
</dbReference>
<feature type="repeat" description="TPR" evidence="10">
    <location>
        <begin position="451"/>
        <end position="484"/>
    </location>
</feature>
<dbReference type="Xenbase" id="XB-GENE-855889">
    <property type="gene designation" value="klc1"/>
</dbReference>
<dbReference type="PROSITE" id="PS01160">
    <property type="entry name" value="KINESIN_LIGHT"/>
    <property type="match status" value="1"/>
</dbReference>
<keyword evidence="6 10" id="KW-0802">TPR repeat</keyword>
<dbReference type="InterPro" id="IPR015792">
    <property type="entry name" value="Kinesin_light_repeat"/>
</dbReference>
<dbReference type="InterPro" id="IPR002151">
    <property type="entry name" value="Kinesin_light"/>
</dbReference>
<dbReference type="Pfam" id="PF10231">
    <property type="entry name" value="COA8"/>
    <property type="match status" value="1"/>
</dbReference>
<keyword evidence="9 11" id="KW-0206">Cytoskeleton</keyword>
<dbReference type="GO" id="GO:0021961">
    <property type="term" value="P:posterior commissure morphogenesis"/>
    <property type="evidence" value="ECO:0007669"/>
    <property type="project" value="Ensembl"/>
</dbReference>
<comment type="similarity">
    <text evidence="2 11">Belongs to the kinesin light chain family.</text>
</comment>
<evidence type="ECO:0000256" key="1">
    <source>
        <dbReference type="ARBA" id="ARBA00004245"/>
    </source>
</evidence>
<proteinExistence type="inferred from homology"/>
<evidence type="ECO:0000256" key="8">
    <source>
        <dbReference type="ARBA" id="ARBA00023175"/>
    </source>
</evidence>
<dbReference type="PANTHER" id="PTHR45783:SF7">
    <property type="entry name" value="KINESIN LIGHT CHAIN 1"/>
    <property type="match status" value="1"/>
</dbReference>
<dbReference type="GeneTree" id="ENSGT00940000155555"/>
<keyword evidence="5" id="KW-0677">Repeat</keyword>
<dbReference type="InterPro" id="IPR019734">
    <property type="entry name" value="TPR_rpt"/>
</dbReference>
<dbReference type="GO" id="GO:0021960">
    <property type="term" value="P:anterior commissure morphogenesis"/>
    <property type="evidence" value="ECO:0007669"/>
    <property type="project" value="Ensembl"/>
</dbReference>
<evidence type="ECO:0000256" key="12">
    <source>
        <dbReference type="SAM" id="Coils"/>
    </source>
</evidence>
<dbReference type="SMART" id="SM00028">
    <property type="entry name" value="TPR"/>
    <property type="match status" value="5"/>
</dbReference>
<evidence type="ECO:0000256" key="10">
    <source>
        <dbReference type="PROSITE-ProRule" id="PRU00339"/>
    </source>
</evidence>
<keyword evidence="3 11" id="KW-0963">Cytoplasm</keyword>
<comment type="subunit">
    <text evidence="11">Oligomeric complex composed of two heavy chains and two light chains.</text>
</comment>
<dbReference type="Pfam" id="PF13374">
    <property type="entry name" value="TPR_10"/>
    <property type="match status" value="2"/>
</dbReference>
<dbReference type="InterPro" id="IPR018796">
    <property type="entry name" value="COA8"/>
</dbReference>
<keyword evidence="7 12" id="KW-0175">Coiled coil</keyword>
<feature type="region of interest" description="Disordered" evidence="13">
    <location>
        <begin position="658"/>
        <end position="693"/>
    </location>
</feature>
<dbReference type="GO" id="GO:0097193">
    <property type="term" value="P:intrinsic apoptotic signaling pathway"/>
    <property type="evidence" value="ECO:0007669"/>
    <property type="project" value="InterPro"/>
</dbReference>
<dbReference type="Gene3D" id="1.25.40.10">
    <property type="entry name" value="Tetratricopeptide repeat domain"/>
    <property type="match status" value="1"/>
</dbReference>
<feature type="compositionally biased region" description="Basic and acidic residues" evidence="13">
    <location>
        <begin position="309"/>
        <end position="330"/>
    </location>
</feature>
<reference evidence="14" key="2">
    <citation type="submission" date="2020-05" db="UniProtKB">
        <authorList>
            <consortium name="Ensembl"/>
        </authorList>
    </citation>
    <scope>IDENTIFICATION</scope>
</reference>
<dbReference type="AlphaFoldDB" id="A0A6I8R2F7"/>
<evidence type="ECO:0000256" key="2">
    <source>
        <dbReference type="ARBA" id="ARBA00009622"/>
    </source>
</evidence>
<dbReference type="InParanoid" id="A0A6I8R2F7"/>
<feature type="coiled-coil region" evidence="12">
    <location>
        <begin position="243"/>
        <end position="305"/>
    </location>
</feature>
<dbReference type="Ensembl" id="ENSXETT00000079968">
    <property type="protein sequence ID" value="ENSXETP00000075474"/>
    <property type="gene ID" value="ENSXETG00000023054"/>
</dbReference>
<evidence type="ECO:0000256" key="4">
    <source>
        <dbReference type="ARBA" id="ARBA00022701"/>
    </source>
</evidence>
<evidence type="ECO:0000256" key="3">
    <source>
        <dbReference type="ARBA" id="ARBA00022490"/>
    </source>
</evidence>
<dbReference type="SUPFAM" id="SSF48452">
    <property type="entry name" value="TPR-like"/>
    <property type="match status" value="1"/>
</dbReference>
<dbReference type="GO" id="GO:0005871">
    <property type="term" value="C:kinesin complex"/>
    <property type="evidence" value="ECO:0007669"/>
    <property type="project" value="UniProtKB-UniRule"/>
</dbReference>
<dbReference type="Pfam" id="PF13424">
    <property type="entry name" value="TPR_12"/>
    <property type="match status" value="2"/>
</dbReference>
<feature type="compositionally biased region" description="Basic and acidic residues" evidence="13">
    <location>
        <begin position="668"/>
        <end position="682"/>
    </location>
</feature>
<evidence type="ECO:0000313" key="14">
    <source>
        <dbReference type="Ensembl" id="ENSXETP00000075474"/>
    </source>
</evidence>
<dbReference type="PROSITE" id="PS50005">
    <property type="entry name" value="TPR"/>
    <property type="match status" value="1"/>
</dbReference>
<feature type="region of interest" description="Disordered" evidence="13">
    <location>
        <begin position="309"/>
        <end position="357"/>
    </location>
</feature>
<name>A0A6I8R2F7_XENTR</name>
<accession>A0A6I8R2F7</accession>
<comment type="function">
    <text evidence="11">Kinesin is a microtubule-associated force-producing protein that play a role in organelle transport.</text>
</comment>
<sequence>MAVGHVRMAVRPPPLRLLFHRYKHTEAARSAPAQVKNVNFCPPADSQYDWIGPPDRNSNLRPICYFIPKHETVLERKLRKLRHETQEWNQRFWANQNLSFIKEKEEYIKVKLKALGLSERDEEGRKRTLNAEEMAEFYRAFLSENLEKHACYNRMYDNMSTMVYLKEEKLEKLTQDEIISKTKQVIQGLEALKNEHNSILQSLLETLKCLKKDDESNLVEEKSNMIRKSLEMLELGLSEAQVMMALSNHLNAVESEKQKLRAQVRRLCQENQWLRDELANTQQKLQRSEQSVAQLEEEKKHLEFMNQLKKYDDDISPSDDKDSDSSKETLDDLFPNDDDDPGQGIQQQHSSAAAAAQQGGYEIPARLRTLHNLVIQYASQGRYEVAVPLCKQALEDLEKTSGHDHPDVATMLNILALVYRDQNKYKDAANLLNDALAIREKTLGKDHPAVAATLNNLAVLYGKRGKYREAEPLCKRALEIREKVLGKDHPDVAKQLNNLALLCQNQGKYEEVEYYYQRALEIYQTKLGPDDPNVAKTKNNLASCYLKQGKFKQAETLYKEILTRAHEREFGSVDDENKPIWMHAEEREKFKGKQKDGTFGEYGGWYKACKVDSPTVTTTLKNLGALYRRQGKFEAADTLEEAAIRSRKQALDNAHKQRVAEVLNDPESIEKRRSRESLDVVKYESGPDGGEEA</sequence>
<protein>
    <recommendedName>
        <fullName evidence="11">Kinesin light chain</fullName>
    </recommendedName>
</protein>
<dbReference type="GO" id="GO:0005874">
    <property type="term" value="C:microtubule"/>
    <property type="evidence" value="ECO:0007669"/>
    <property type="project" value="UniProtKB-UniRule"/>
</dbReference>
<keyword evidence="8 11" id="KW-0505">Motor protein</keyword>
<gene>
    <name evidence="14" type="primary">klc1</name>
</gene>
<feature type="compositionally biased region" description="Low complexity" evidence="13">
    <location>
        <begin position="342"/>
        <end position="357"/>
    </location>
</feature>
<keyword evidence="4 11" id="KW-0493">Microtubule</keyword>
<reference evidence="14" key="1">
    <citation type="journal article" date="2010" name="Science">
        <title>The genome of the Western clawed frog Xenopus tropicalis.</title>
        <authorList>
            <person name="Hellsten U."/>
            <person name="Harland R.M."/>
            <person name="Gilchrist M.J."/>
            <person name="Hendrix D."/>
            <person name="Jurka J."/>
            <person name="Kapitonov V."/>
            <person name="Ovcharenko I."/>
            <person name="Putnam N.H."/>
            <person name="Shu S."/>
            <person name="Taher L."/>
            <person name="Blitz I.L."/>
            <person name="Blumberg B."/>
            <person name="Dichmann D.S."/>
            <person name="Dubchak I."/>
            <person name="Amaya E."/>
            <person name="Detter J.C."/>
            <person name="Fletcher R."/>
            <person name="Gerhard D.S."/>
            <person name="Goodstein D."/>
            <person name="Graves T."/>
            <person name="Grigoriev I.V."/>
            <person name="Grimwood J."/>
            <person name="Kawashima T."/>
            <person name="Lindquist E."/>
            <person name="Lucas S.M."/>
            <person name="Mead P.E."/>
            <person name="Mitros T."/>
            <person name="Ogino H."/>
            <person name="Ohta Y."/>
            <person name="Poliakov A.V."/>
            <person name="Pollet N."/>
            <person name="Robert J."/>
            <person name="Salamov A."/>
            <person name="Sater A.K."/>
            <person name="Schmutz J."/>
            <person name="Terry A."/>
            <person name="Vize P.D."/>
            <person name="Warren W.C."/>
            <person name="Wells D."/>
            <person name="Wills A."/>
            <person name="Wilson R.K."/>
            <person name="Zimmerman L.B."/>
            <person name="Zorn A.M."/>
            <person name="Grainger R."/>
            <person name="Grammer T."/>
            <person name="Khokha M.K."/>
            <person name="Richardson P.M."/>
            <person name="Rokhsar D.S."/>
        </authorList>
    </citation>
    <scope>NUCLEOTIDE SEQUENCE [LARGE SCALE GENOMIC DNA]</scope>
    <source>
        <strain evidence="14">Nigerian</strain>
    </source>
</reference>
<dbReference type="PRINTS" id="PR00381">
    <property type="entry name" value="KINESINLIGHT"/>
</dbReference>
<dbReference type="FunCoup" id="A0A6I8R2F7">
    <property type="interactions" value="1239"/>
</dbReference>
<evidence type="ECO:0000256" key="5">
    <source>
        <dbReference type="ARBA" id="ARBA00022737"/>
    </source>
</evidence>
<dbReference type="InterPro" id="IPR011990">
    <property type="entry name" value="TPR-like_helical_dom_sf"/>
</dbReference>
<dbReference type="PANTHER" id="PTHR45783">
    <property type="entry name" value="KINESIN LIGHT CHAIN"/>
    <property type="match status" value="1"/>
</dbReference>